<dbReference type="EMBL" id="BAAAPY010000001">
    <property type="protein sequence ID" value="GAA2070547.1"/>
    <property type="molecule type" value="Genomic_DNA"/>
</dbReference>
<evidence type="ECO:0000313" key="1">
    <source>
        <dbReference type="EMBL" id="GAA2070547.1"/>
    </source>
</evidence>
<keyword evidence="2" id="KW-1185">Reference proteome</keyword>
<dbReference type="Gene3D" id="6.10.250.660">
    <property type="match status" value="1"/>
</dbReference>
<organism evidence="1 2">
    <name type="scientific">Aeromicrobium halocynthiae</name>
    <dbReference type="NCBI Taxonomy" id="560557"/>
    <lineage>
        <taxon>Bacteria</taxon>
        <taxon>Bacillati</taxon>
        <taxon>Actinomycetota</taxon>
        <taxon>Actinomycetes</taxon>
        <taxon>Propionibacteriales</taxon>
        <taxon>Nocardioidaceae</taxon>
        <taxon>Aeromicrobium</taxon>
    </lineage>
</organism>
<reference evidence="2" key="1">
    <citation type="journal article" date="2019" name="Int. J. Syst. Evol. Microbiol.">
        <title>The Global Catalogue of Microorganisms (GCM) 10K type strain sequencing project: providing services to taxonomists for standard genome sequencing and annotation.</title>
        <authorList>
            <consortium name="The Broad Institute Genomics Platform"/>
            <consortium name="The Broad Institute Genome Sequencing Center for Infectious Disease"/>
            <person name="Wu L."/>
            <person name="Ma J."/>
        </authorList>
    </citation>
    <scope>NUCLEOTIDE SEQUENCE [LARGE SCALE GENOMIC DNA]</scope>
    <source>
        <strain evidence="2">JCM 15749</strain>
    </source>
</reference>
<comment type="caution">
    <text evidence="1">The sequence shown here is derived from an EMBL/GenBank/DDBJ whole genome shotgun (WGS) entry which is preliminary data.</text>
</comment>
<gene>
    <name evidence="1" type="ORF">GCM10009821_04670</name>
</gene>
<dbReference type="NCBIfam" id="TIGR03544">
    <property type="entry name" value="DivI1A_domain"/>
    <property type="match status" value="1"/>
</dbReference>
<evidence type="ECO:0000313" key="2">
    <source>
        <dbReference type="Proteomes" id="UP001501480"/>
    </source>
</evidence>
<evidence type="ECO:0008006" key="3">
    <source>
        <dbReference type="Google" id="ProtNLM"/>
    </source>
</evidence>
<dbReference type="Proteomes" id="UP001501480">
    <property type="component" value="Unassembled WGS sequence"/>
</dbReference>
<dbReference type="RefSeq" id="WP_344323817.1">
    <property type="nucleotide sequence ID" value="NZ_BAAAPY010000001.1"/>
</dbReference>
<name>A0ABP5HHI4_9ACTN</name>
<proteinExistence type="predicted"/>
<accession>A0ABP5HHI4</accession>
<protein>
    <recommendedName>
        <fullName evidence="3">Antigen 84</fullName>
    </recommendedName>
</protein>
<dbReference type="InterPro" id="IPR019933">
    <property type="entry name" value="DivIVA_domain"/>
</dbReference>
<sequence length="62" mass="7143">MDTADDAAPRRLRADDVRAVRFSPVRLREGYDMREVDLFLDDVEAELRRHEAARAACPHCES</sequence>